<dbReference type="EMBL" id="PEKT03000002">
    <property type="protein sequence ID" value="KAK8440894.1"/>
    <property type="molecule type" value="Genomic_DNA"/>
</dbReference>
<dbReference type="STRING" id="498019.A0A2H1A7B8"/>
<dbReference type="VEuPathDB" id="FungiDB:CJI97_000234"/>
<dbReference type="Gene3D" id="3.30.1390.20">
    <property type="entry name" value="Ribosomal protein L30, ferredoxin-like fold domain"/>
    <property type="match status" value="1"/>
</dbReference>
<comment type="caution">
    <text evidence="5">The sequence shown here is derived from an EMBL/GenBank/DDBJ whole genome shotgun (WGS) entry which is preliminary data.</text>
</comment>
<proteinExistence type="inferred from homology"/>
<dbReference type="GO" id="GO:0000465">
    <property type="term" value="P:exonucleolytic trimming to generate mature 5'-end of 5.8S rRNA from tricistronic rRNA transcript (SSU-rRNA, 5.8S rRNA, LSU-rRNA)"/>
    <property type="evidence" value="ECO:0007669"/>
    <property type="project" value="EnsemblFungi"/>
</dbReference>
<evidence type="ECO:0000313" key="4">
    <source>
        <dbReference type="EMBL" id="KAK8440894.1"/>
    </source>
</evidence>
<dbReference type="GO" id="GO:0005730">
    <property type="term" value="C:nucleolus"/>
    <property type="evidence" value="ECO:0007669"/>
    <property type="project" value="EnsemblFungi"/>
</dbReference>
<protein>
    <recommendedName>
        <fullName evidence="3">Large ribosomal subunit protein uL30-like ferredoxin-like fold domain-containing protein</fullName>
    </recommendedName>
</protein>
<dbReference type="CDD" id="cd01657">
    <property type="entry name" value="Ribosomal_L7_archeal_euk"/>
    <property type="match status" value="1"/>
</dbReference>
<dbReference type="GO" id="GO:0003735">
    <property type="term" value="F:structural constituent of ribosome"/>
    <property type="evidence" value="ECO:0007669"/>
    <property type="project" value="TreeGrafter"/>
</dbReference>
<dbReference type="InterPro" id="IPR036919">
    <property type="entry name" value="Ribo_uL30_ferredoxin-like_sf"/>
</dbReference>
<reference evidence="5 6" key="1">
    <citation type="journal article" date="2017" name="Clin. Infect. Dis.">
        <title>Simultaneous emergence of multidrug-resistant Candida auris on 3 continents confirmed by whole-genome sequencing and epidemiological analyses.</title>
        <authorList>
            <person name="Lockhart S.R."/>
            <person name="Etienne K.A."/>
            <person name="Vallabhaneni S."/>
            <person name="Farooqi J."/>
            <person name="Chowdhary A."/>
            <person name="Govender N.P."/>
            <person name="Colombo A.L."/>
            <person name="Calvo B."/>
            <person name="Cuomo C.A."/>
            <person name="Desjardins C.A."/>
            <person name="Berkow E.L."/>
            <person name="Castanheira M."/>
            <person name="Magobo R.E."/>
            <person name="Jabeen K."/>
            <person name="Asghar R.J."/>
            <person name="Meis J.F."/>
            <person name="Jackson B."/>
            <person name="Chiller T."/>
            <person name="Litvintseva A.P."/>
        </authorList>
    </citation>
    <scope>NUCLEOTIDE SEQUENCE [LARGE SCALE GENOMIC DNA]</scope>
    <source>
        <strain evidence="5 6">B8441</strain>
    </source>
</reference>
<comment type="similarity">
    <text evidence="1">Belongs to the universal ribosomal protein uL30 family.</text>
</comment>
<dbReference type="GO" id="GO:0000463">
    <property type="term" value="P:maturation of LSU-rRNA from tricistronic rRNA transcript (SSU-rRNA, 5.8S rRNA, LSU-rRNA)"/>
    <property type="evidence" value="ECO:0007669"/>
    <property type="project" value="EnsemblFungi"/>
</dbReference>
<dbReference type="InterPro" id="IPR039699">
    <property type="entry name" value="Ribosomal_uL30"/>
</dbReference>
<dbReference type="Proteomes" id="UP000230249">
    <property type="component" value="Unassembled WGS sequence"/>
</dbReference>
<dbReference type="Pfam" id="PF00327">
    <property type="entry name" value="Ribosomal_L30"/>
    <property type="match status" value="1"/>
</dbReference>
<reference evidence="4 6" key="3">
    <citation type="journal article" date="2018" name="Nat. Commun.">
        <title>Genomic insights into multidrug-resistance, mating and virulence in Candida auris and related emerging species.</title>
        <authorList>
            <person name="Munoz J.F."/>
            <person name="Gade L."/>
            <person name="Chow N.A."/>
            <person name="Loparev V.N."/>
            <person name="Juieng P."/>
            <person name="Berkow E.L."/>
            <person name="Farrer R.A."/>
            <person name="Litvintseva A.P."/>
            <person name="Cuomo C.A."/>
        </authorList>
    </citation>
    <scope>GENOME REANNOTATION</scope>
    <source>
        <strain evidence="4 6">B8441</strain>
    </source>
</reference>
<evidence type="ECO:0000256" key="2">
    <source>
        <dbReference type="SAM" id="Coils"/>
    </source>
</evidence>
<dbReference type="VEuPathDB" id="FungiDB:CJJ09_002205"/>
<reference evidence="4" key="4">
    <citation type="submission" date="2024-03" db="EMBL/GenBank/DDBJ databases">
        <title>Improved genome assembly of Candida auris strain B8441 and annotation of B11205.</title>
        <authorList>
            <person name="Cauldron N.C."/>
            <person name="Shea T."/>
            <person name="Cuomo C.A."/>
        </authorList>
    </citation>
    <scope>NUCLEOTIDE SEQUENCE</scope>
    <source>
        <strain evidence="4">B8441</strain>
    </source>
</reference>
<reference evidence="5" key="2">
    <citation type="submission" date="2017-11" db="EMBL/GenBank/DDBJ databases">
        <title>Candida auris genome assembly and annotation.</title>
        <authorList>
            <person name="Munoz J.F."/>
            <person name="Gade L.G."/>
            <person name="Chow N.A."/>
            <person name="Litvintseva A.P."/>
            <person name="Loparev V.N."/>
            <person name="Cuomo C.A."/>
        </authorList>
    </citation>
    <scope>NUCLEOTIDE SEQUENCE</scope>
    <source>
        <strain evidence="5">B8441</strain>
    </source>
</reference>
<dbReference type="GO" id="GO:0042134">
    <property type="term" value="F:rRNA primary transcript binding"/>
    <property type="evidence" value="ECO:0007669"/>
    <property type="project" value="EnsemblFungi"/>
</dbReference>
<evidence type="ECO:0000259" key="3">
    <source>
        <dbReference type="Pfam" id="PF00327"/>
    </source>
</evidence>
<dbReference type="InterPro" id="IPR016082">
    <property type="entry name" value="Ribosomal_uL30_ferredoxin-like"/>
</dbReference>
<sequence>MAILNSNPEVLLKKRKDADRKRIQRQEKLRLEKEKQKKKALVQKDKFLRAEKLAMKHKAAFIERKRMDNILKHENRQISQKKETDTKLLFVIRIPNTNKHLSIPEKARAVFQVLRLTEENMGVFVKATPTIMPVLKLVSPYIVVGKPSLASVRQLFQKRAEVPDSESETGFTKLDNNQIVEDKFGDDLGFICVEDLVHEIYSLGDNFKEVNQWIAPFKLVAPVQGWSPRARLEKIQYERDMSKPVTLAGHVSLEEIDIDKHIEELN</sequence>
<feature type="domain" description="Large ribosomal subunit protein uL30-like ferredoxin-like fold" evidence="3">
    <location>
        <begin position="89"/>
        <end position="142"/>
    </location>
</feature>
<keyword evidence="2" id="KW-0175">Coiled coil</keyword>
<organism evidence="5">
    <name type="scientific">Candidozyma auris</name>
    <name type="common">Yeast</name>
    <name type="synonym">Candida auris</name>
    <dbReference type="NCBI Taxonomy" id="498019"/>
    <lineage>
        <taxon>Eukaryota</taxon>
        <taxon>Fungi</taxon>
        <taxon>Dikarya</taxon>
        <taxon>Ascomycota</taxon>
        <taxon>Saccharomycotina</taxon>
        <taxon>Pichiomycetes</taxon>
        <taxon>Metschnikowiaceae</taxon>
        <taxon>Candidozyma</taxon>
    </lineage>
</organism>
<dbReference type="GO" id="GO:0022625">
    <property type="term" value="C:cytosolic large ribosomal subunit"/>
    <property type="evidence" value="ECO:0007669"/>
    <property type="project" value="TreeGrafter"/>
</dbReference>
<dbReference type="SUPFAM" id="SSF55129">
    <property type="entry name" value="Ribosomal protein L30p/L7e"/>
    <property type="match status" value="1"/>
</dbReference>
<keyword evidence="6" id="KW-1185">Reference proteome</keyword>
<dbReference type="OMA" id="VNGWGPQ"/>
<name>A0A2H1A7B8_CANAR</name>
<dbReference type="PANTHER" id="PTHR11524:SF26">
    <property type="entry name" value="RIBOSOME BIOGENESIS PROTEIN RLP7"/>
    <property type="match status" value="1"/>
</dbReference>
<evidence type="ECO:0000313" key="6">
    <source>
        <dbReference type="Proteomes" id="UP000230249"/>
    </source>
</evidence>
<dbReference type="GO" id="GO:0030687">
    <property type="term" value="C:preribosome, large subunit precursor"/>
    <property type="evidence" value="ECO:0007669"/>
    <property type="project" value="EnsemblFungi"/>
</dbReference>
<feature type="coiled-coil region" evidence="2">
    <location>
        <begin position="24"/>
        <end position="51"/>
    </location>
</feature>
<dbReference type="VEuPathDB" id="FungiDB:CJJ07_001650"/>
<evidence type="ECO:0000313" key="5">
    <source>
        <dbReference type="EMBL" id="PIS58780.1"/>
    </source>
</evidence>
<gene>
    <name evidence="5" type="ORF">B9J08_000233</name>
    <name evidence="4" type="ORF">B9J08_02192</name>
</gene>
<dbReference type="PANTHER" id="PTHR11524">
    <property type="entry name" value="60S RIBOSOMAL PROTEIN L7"/>
    <property type="match status" value="1"/>
</dbReference>
<dbReference type="VEuPathDB" id="FungiDB:B9J08_000233"/>
<dbReference type="VEuPathDB" id="FungiDB:CJI96_0000959"/>
<dbReference type="EMBL" id="PEKT02000001">
    <property type="protein sequence ID" value="PIS58780.1"/>
    <property type="molecule type" value="Genomic_DNA"/>
</dbReference>
<dbReference type="VEuPathDB" id="FungiDB:QG37_02559"/>
<accession>A0A2H1A7B8</accession>
<dbReference type="InterPro" id="IPR035808">
    <property type="entry name" value="Ribosomal_uL30_euk_arc"/>
</dbReference>
<dbReference type="AlphaFoldDB" id="A0A2H1A7B8"/>
<evidence type="ECO:0000256" key="1">
    <source>
        <dbReference type="ARBA" id="ARBA00007594"/>
    </source>
</evidence>